<dbReference type="Gene3D" id="3.40.718.10">
    <property type="entry name" value="Isopropylmalate Dehydrogenase"/>
    <property type="match status" value="1"/>
</dbReference>
<gene>
    <name evidence="10 11" type="primary">plsX</name>
    <name evidence="11" type="ORF">OKA05_16085</name>
</gene>
<protein>
    <recommendedName>
        <fullName evidence="8 10">Phosphate acyltransferase</fullName>
        <ecNumber evidence="8 10">2.3.1.274</ecNumber>
    </recommendedName>
    <alternativeName>
        <fullName evidence="10">Acyl-ACP phosphotransacylase</fullName>
    </alternativeName>
    <alternativeName>
        <fullName evidence="10">Acyl-[acyl-carrier-protein]--phosphate acyltransferase</fullName>
    </alternativeName>
    <alternativeName>
        <fullName evidence="10">Phosphate-acyl-ACP acyltransferase</fullName>
    </alternativeName>
</protein>
<comment type="caution">
    <text evidence="11">The sequence shown here is derived from an EMBL/GenBank/DDBJ whole genome shotgun (WGS) entry which is preliminary data.</text>
</comment>
<keyword evidence="11" id="KW-0012">Acyltransferase</keyword>
<dbReference type="InterPro" id="IPR003664">
    <property type="entry name" value="FA_synthesis"/>
</dbReference>
<dbReference type="EC" id="2.3.1.274" evidence="8 10"/>
<evidence type="ECO:0000256" key="2">
    <source>
        <dbReference type="ARBA" id="ARBA00022490"/>
    </source>
</evidence>
<keyword evidence="3 10" id="KW-0444">Lipid biosynthesis</keyword>
<evidence type="ECO:0000256" key="4">
    <source>
        <dbReference type="ARBA" id="ARBA00022679"/>
    </source>
</evidence>
<comment type="subcellular location">
    <subcellularLocation>
        <location evidence="10">Cytoplasm</location>
    </subcellularLocation>
    <text evidence="10">Associated with the membrane possibly through PlsY.</text>
</comment>
<proteinExistence type="inferred from homology"/>
<dbReference type="EMBL" id="JAPDDT010000007">
    <property type="protein sequence ID" value="MCW1924087.1"/>
    <property type="molecule type" value="Genomic_DNA"/>
</dbReference>
<evidence type="ECO:0000256" key="8">
    <source>
        <dbReference type="ARBA" id="ARBA00024069"/>
    </source>
</evidence>
<organism evidence="11 12">
    <name type="scientific">Luteolibacter arcticus</name>
    <dbReference type="NCBI Taxonomy" id="1581411"/>
    <lineage>
        <taxon>Bacteria</taxon>
        <taxon>Pseudomonadati</taxon>
        <taxon>Verrucomicrobiota</taxon>
        <taxon>Verrucomicrobiia</taxon>
        <taxon>Verrucomicrobiales</taxon>
        <taxon>Verrucomicrobiaceae</taxon>
        <taxon>Luteolibacter</taxon>
    </lineage>
</organism>
<keyword evidence="4 10" id="KW-0808">Transferase</keyword>
<dbReference type="Proteomes" id="UP001320876">
    <property type="component" value="Unassembled WGS sequence"/>
</dbReference>
<keyword evidence="2 10" id="KW-0963">Cytoplasm</keyword>
<reference evidence="11 12" key="1">
    <citation type="submission" date="2022-10" db="EMBL/GenBank/DDBJ databases">
        <title>Luteolibacter arcticus strain CCTCC AB 2014275, whole genome shotgun sequencing project.</title>
        <authorList>
            <person name="Zhao G."/>
            <person name="Shen L."/>
        </authorList>
    </citation>
    <scope>NUCLEOTIDE SEQUENCE [LARGE SCALE GENOMIC DNA]</scope>
    <source>
        <strain evidence="11 12">CCTCC AB 2014275</strain>
    </source>
</reference>
<dbReference type="NCBIfam" id="TIGR00182">
    <property type="entry name" value="plsX"/>
    <property type="match status" value="1"/>
</dbReference>
<sequence>MKVALDAMGGDHAPAVNIGGAKEALQLYPTIEKIFLVGDEETIRAECQKQGLSTTSPRVAIVHAPEVIGMAEPGAKTVRRKKQSSINVAMDLVKAGEADAFVSAGNTGAAVASATIKLRLIEGVDRAGIASGLPNEHGICHLLDAGANPEAKPEHLLVYAIMGSAFARHVLGVKHPKVGLMSNGEEDEKGTTFTKETFALLREFADTGKAPFDFVGNVEGHDLFETQLDVVLCDGFTGNVVLKSCEATAKAMFKWLKKELTANTVRMIGAKIAKGAFVAVKERASAESYGGSPLLGVNGVVIIAHGGSTAVAVRNAIRVGMETFEHRVNPHIEATLKQVGPGGTDPALPSGN</sequence>
<accession>A0ABT3GKP3</accession>
<dbReference type="Pfam" id="PF02504">
    <property type="entry name" value="FA_synthesis"/>
    <property type="match status" value="1"/>
</dbReference>
<comment type="pathway">
    <text evidence="10">Lipid metabolism; phospholipid metabolism.</text>
</comment>
<comment type="catalytic activity">
    <reaction evidence="1 10">
        <text>a fatty acyl-[ACP] + phosphate = an acyl phosphate + holo-[ACP]</text>
        <dbReference type="Rhea" id="RHEA:42292"/>
        <dbReference type="Rhea" id="RHEA-COMP:9685"/>
        <dbReference type="Rhea" id="RHEA-COMP:14125"/>
        <dbReference type="ChEBI" id="CHEBI:43474"/>
        <dbReference type="ChEBI" id="CHEBI:59918"/>
        <dbReference type="ChEBI" id="CHEBI:64479"/>
        <dbReference type="ChEBI" id="CHEBI:138651"/>
        <dbReference type="EC" id="2.3.1.274"/>
    </reaction>
</comment>
<evidence type="ECO:0000256" key="1">
    <source>
        <dbReference type="ARBA" id="ARBA00001232"/>
    </source>
</evidence>
<dbReference type="PANTHER" id="PTHR30100:SF1">
    <property type="entry name" value="PHOSPHATE ACYLTRANSFERASE"/>
    <property type="match status" value="1"/>
</dbReference>
<evidence type="ECO:0000256" key="5">
    <source>
        <dbReference type="ARBA" id="ARBA00023098"/>
    </source>
</evidence>
<evidence type="ECO:0000256" key="10">
    <source>
        <dbReference type="HAMAP-Rule" id="MF_00019"/>
    </source>
</evidence>
<comment type="function">
    <text evidence="10">Catalyzes the reversible formation of acyl-phosphate (acyl-PO(4)) from acyl-[acyl-carrier-protein] (acyl-ACP). This enzyme utilizes acyl-ACP as fatty acyl donor, but not acyl-CoA.</text>
</comment>
<comment type="similarity">
    <text evidence="10">Belongs to the PlsX family.</text>
</comment>
<keyword evidence="6 10" id="KW-0594">Phospholipid biosynthesis</keyword>
<evidence type="ECO:0000256" key="3">
    <source>
        <dbReference type="ARBA" id="ARBA00022516"/>
    </source>
</evidence>
<keyword evidence="7 10" id="KW-1208">Phospholipid metabolism</keyword>
<dbReference type="HAMAP" id="MF_00019">
    <property type="entry name" value="PlsX"/>
    <property type="match status" value="1"/>
</dbReference>
<dbReference type="PANTHER" id="PTHR30100">
    <property type="entry name" value="FATTY ACID/PHOSPHOLIPID SYNTHESIS PROTEIN PLSX"/>
    <property type="match status" value="1"/>
</dbReference>
<evidence type="ECO:0000256" key="6">
    <source>
        <dbReference type="ARBA" id="ARBA00023209"/>
    </source>
</evidence>
<evidence type="ECO:0000313" key="12">
    <source>
        <dbReference type="Proteomes" id="UP001320876"/>
    </source>
</evidence>
<name>A0ABT3GKP3_9BACT</name>
<dbReference type="PIRSF" id="PIRSF002465">
    <property type="entry name" value="Phsphlp_syn_PlsX"/>
    <property type="match status" value="1"/>
</dbReference>
<dbReference type="GO" id="GO:0043811">
    <property type="term" value="F:phosphate:acyl-[acyl carrier protein] acyltransferase activity"/>
    <property type="evidence" value="ECO:0007669"/>
    <property type="project" value="UniProtKB-EC"/>
</dbReference>
<evidence type="ECO:0000313" key="11">
    <source>
        <dbReference type="EMBL" id="MCW1924087.1"/>
    </source>
</evidence>
<dbReference type="InterPro" id="IPR012281">
    <property type="entry name" value="Phospholipid_synth_PlsX-like"/>
</dbReference>
<dbReference type="RefSeq" id="WP_264488195.1">
    <property type="nucleotide sequence ID" value="NZ_JAPDDT010000007.1"/>
</dbReference>
<keyword evidence="12" id="KW-1185">Reference proteome</keyword>
<keyword evidence="5 10" id="KW-0443">Lipid metabolism</keyword>
<evidence type="ECO:0000256" key="7">
    <source>
        <dbReference type="ARBA" id="ARBA00023264"/>
    </source>
</evidence>
<dbReference type="SUPFAM" id="SSF53659">
    <property type="entry name" value="Isocitrate/Isopropylmalate dehydrogenase-like"/>
    <property type="match status" value="1"/>
</dbReference>
<comment type="subunit">
    <text evidence="9 10">Homodimer. Probably interacts with PlsY.</text>
</comment>
<evidence type="ECO:0000256" key="9">
    <source>
        <dbReference type="ARBA" id="ARBA00046608"/>
    </source>
</evidence>